<dbReference type="Gene3D" id="6.10.140.140">
    <property type="match status" value="1"/>
</dbReference>
<dbReference type="InterPro" id="IPR001909">
    <property type="entry name" value="KRAB"/>
</dbReference>
<dbReference type="PROSITE" id="PS50805">
    <property type="entry name" value="KRAB"/>
    <property type="match status" value="1"/>
</dbReference>
<protein>
    <submittedName>
        <fullName evidence="2">ZNF233 isoform 2</fullName>
    </submittedName>
</protein>
<feature type="domain" description="KRAB" evidence="1">
    <location>
        <begin position="8"/>
        <end position="79"/>
    </location>
</feature>
<dbReference type="CDD" id="cd07765">
    <property type="entry name" value="KRAB_A-box"/>
    <property type="match status" value="1"/>
</dbReference>
<dbReference type="PANTHER" id="PTHR23232:SF156">
    <property type="entry name" value="KRAB DOMAIN-CONTAINING PROTEIN"/>
    <property type="match status" value="1"/>
</dbReference>
<evidence type="ECO:0000259" key="1">
    <source>
        <dbReference type="PROSITE" id="PS50805"/>
    </source>
</evidence>
<dbReference type="EMBL" id="NBAG03000106">
    <property type="protein sequence ID" value="PNI88955.1"/>
    <property type="molecule type" value="Genomic_DNA"/>
</dbReference>
<dbReference type="InterPro" id="IPR050169">
    <property type="entry name" value="Krueppel_C2H2_ZnF"/>
</dbReference>
<dbReference type="Pfam" id="PF01352">
    <property type="entry name" value="KRAB"/>
    <property type="match status" value="1"/>
</dbReference>
<dbReference type="SUPFAM" id="SSF109640">
    <property type="entry name" value="KRAB domain (Kruppel-associated box)"/>
    <property type="match status" value="1"/>
</dbReference>
<gene>
    <name evidence="2" type="ORF">CK820_G0049380</name>
</gene>
<reference evidence="2 3" key="1">
    <citation type="submission" date="2017-12" db="EMBL/GenBank/DDBJ databases">
        <title>High-resolution comparative analysis of great ape genomes.</title>
        <authorList>
            <person name="Pollen A."/>
            <person name="Hastie A."/>
            <person name="Hormozdiari F."/>
            <person name="Dougherty M."/>
            <person name="Liu R."/>
            <person name="Chaisson M."/>
            <person name="Hoppe E."/>
            <person name="Hill C."/>
            <person name="Pang A."/>
            <person name="Hillier L."/>
            <person name="Baker C."/>
            <person name="Armstrong J."/>
            <person name="Shendure J."/>
            <person name="Paten B."/>
            <person name="Wilson R."/>
            <person name="Chao H."/>
            <person name="Schneider V."/>
            <person name="Ventura M."/>
            <person name="Kronenberg Z."/>
            <person name="Murali S."/>
            <person name="Gordon D."/>
            <person name="Cantsilieris S."/>
            <person name="Munson K."/>
            <person name="Nelson B."/>
            <person name="Raja A."/>
            <person name="Underwood J."/>
            <person name="Diekhans M."/>
            <person name="Fiddes I."/>
            <person name="Haussler D."/>
            <person name="Eichler E."/>
        </authorList>
    </citation>
    <scope>NUCLEOTIDE SEQUENCE [LARGE SCALE GENOMIC DNA]</scope>
    <source>
        <strain evidence="2">Yerkes chimp pedigree #C0471</strain>
    </source>
</reference>
<accession>A0A2J8PY60</accession>
<evidence type="ECO:0000313" key="3">
    <source>
        <dbReference type="Proteomes" id="UP000236370"/>
    </source>
</evidence>
<dbReference type="Proteomes" id="UP000236370">
    <property type="component" value="Unassembled WGS sequence"/>
</dbReference>
<dbReference type="SMART" id="SM00349">
    <property type="entry name" value="KRAB"/>
    <property type="match status" value="1"/>
</dbReference>
<comment type="caution">
    <text evidence="2">The sequence shown here is derived from an EMBL/GenBank/DDBJ whole genome shotgun (WGS) entry which is preliminary data.</text>
</comment>
<dbReference type="GO" id="GO:0006355">
    <property type="term" value="P:regulation of DNA-templated transcription"/>
    <property type="evidence" value="ECO:0007669"/>
    <property type="project" value="InterPro"/>
</dbReference>
<sequence length="163" mass="19048">MTKFQEMVTFKDVAVVFTREELGLLDLAQRKLYQDVMLENFRNLLSVGYQPFKLDVILQLGKEDKLRMMETEIQGDGCSGHRNQNEIDTLQEVRLRFLSYEDLICWQIWEQFTSKLTSNQDLIINLQGKRSKLLKQGDSPCQMWTGESSQVSEDENYVIKLQG</sequence>
<feature type="non-terminal residue" evidence="2">
    <location>
        <position position="163"/>
    </location>
</feature>
<name>A0A2J8PY60_PANTR</name>
<dbReference type="AlphaFoldDB" id="A0A2J8PY60"/>
<dbReference type="PANTHER" id="PTHR23232">
    <property type="entry name" value="KRAB DOMAIN C2H2 ZINC FINGER"/>
    <property type="match status" value="1"/>
</dbReference>
<evidence type="ECO:0000313" key="2">
    <source>
        <dbReference type="EMBL" id="PNI88955.1"/>
    </source>
</evidence>
<proteinExistence type="predicted"/>
<dbReference type="InterPro" id="IPR036051">
    <property type="entry name" value="KRAB_dom_sf"/>
</dbReference>
<organism evidence="2 3">
    <name type="scientific">Pan troglodytes</name>
    <name type="common">Chimpanzee</name>
    <dbReference type="NCBI Taxonomy" id="9598"/>
    <lineage>
        <taxon>Eukaryota</taxon>
        <taxon>Metazoa</taxon>
        <taxon>Chordata</taxon>
        <taxon>Craniata</taxon>
        <taxon>Vertebrata</taxon>
        <taxon>Euteleostomi</taxon>
        <taxon>Mammalia</taxon>
        <taxon>Eutheria</taxon>
        <taxon>Euarchontoglires</taxon>
        <taxon>Primates</taxon>
        <taxon>Haplorrhini</taxon>
        <taxon>Catarrhini</taxon>
        <taxon>Hominidae</taxon>
        <taxon>Pan</taxon>
    </lineage>
</organism>